<evidence type="ECO:0000313" key="5">
    <source>
        <dbReference type="Proteomes" id="UP000016587"/>
    </source>
</evidence>
<keyword evidence="1" id="KW-0175">Coiled coil</keyword>
<feature type="domain" description="M23ase beta-sheet core" evidence="3">
    <location>
        <begin position="337"/>
        <end position="429"/>
    </location>
</feature>
<evidence type="ECO:0000256" key="2">
    <source>
        <dbReference type="SAM" id="MobiDB-lite"/>
    </source>
</evidence>
<keyword evidence="5" id="KW-1185">Reference proteome</keyword>
<evidence type="ECO:0000256" key="1">
    <source>
        <dbReference type="SAM" id="Coils"/>
    </source>
</evidence>
<dbReference type="Proteomes" id="UP000016587">
    <property type="component" value="Chromosome"/>
</dbReference>
<dbReference type="EMBL" id="CP006585">
    <property type="protein sequence ID" value="AGW14458.1"/>
    <property type="molecule type" value="Genomic_DNA"/>
</dbReference>
<evidence type="ECO:0000259" key="3">
    <source>
        <dbReference type="Pfam" id="PF01551"/>
    </source>
</evidence>
<name>T2GDS9_MEGG1</name>
<feature type="coiled-coil region" evidence="1">
    <location>
        <begin position="185"/>
        <end position="240"/>
    </location>
</feature>
<feature type="compositionally biased region" description="Basic and acidic residues" evidence="2">
    <location>
        <begin position="261"/>
        <end position="271"/>
    </location>
</feature>
<dbReference type="RefSeq" id="WP_021761480.1">
    <property type="nucleotide sequence ID" value="NC_022444.1"/>
</dbReference>
<reference evidence="4 5" key="1">
    <citation type="journal article" date="2013" name="J. Bacteriol.">
        <title>Roles of HynAB and Ech, the only two hydrogenases found in the model sulfate reducer Desulfovibrio gigas.</title>
        <authorList>
            <person name="Morais-Silva F.O."/>
            <person name="Santos C.I."/>
            <person name="Rodrigues R."/>
            <person name="Pereira I.A."/>
            <person name="Rodrigues-Pousada C."/>
        </authorList>
    </citation>
    <scope>NUCLEOTIDE SEQUENCE [LARGE SCALE GENOMIC DNA]</scope>
    <source>
        <strain evidence="5">ATCC 19364 / DSM 1382 / NCIMB 9332 / VKM B-1759</strain>
    </source>
</reference>
<dbReference type="SUPFAM" id="SSF51261">
    <property type="entry name" value="Duplicated hybrid motif"/>
    <property type="match status" value="1"/>
</dbReference>
<gene>
    <name evidence="4" type="ORF">DGI_2727</name>
</gene>
<reference evidence="5" key="2">
    <citation type="submission" date="2013-07" db="EMBL/GenBank/DDBJ databases">
        <authorList>
            <person name="Morais-Silva F.O."/>
            <person name="Rezende A.M."/>
            <person name="Pimentel C."/>
            <person name="Resende D.M."/>
            <person name="Santos C.I."/>
            <person name="Clemente C."/>
            <person name="de Oliveira L.M."/>
            <person name="da Silva S.M."/>
            <person name="Costa D.A."/>
            <person name="Varela-Raposo A."/>
            <person name="Horacio E.C.A."/>
            <person name="Matos M."/>
            <person name="Flores O."/>
            <person name="Ruiz J.C."/>
            <person name="Rodrigues-Pousada C."/>
        </authorList>
    </citation>
    <scope>NUCLEOTIDE SEQUENCE [LARGE SCALE GENOMIC DNA]</scope>
    <source>
        <strain evidence="5">ATCC 19364 / DSM 1382 / NCIMB 9332 / VKM B-1759</strain>
    </source>
</reference>
<dbReference type="PANTHER" id="PTHR21666:SF270">
    <property type="entry name" value="MUREIN HYDROLASE ACTIVATOR ENVC"/>
    <property type="match status" value="1"/>
</dbReference>
<dbReference type="InterPro" id="IPR050570">
    <property type="entry name" value="Cell_wall_metabolism_enzyme"/>
</dbReference>
<feature type="region of interest" description="Disordered" evidence="2">
    <location>
        <begin position="28"/>
        <end position="62"/>
    </location>
</feature>
<feature type="region of interest" description="Disordered" evidence="2">
    <location>
        <begin position="255"/>
        <end position="294"/>
    </location>
</feature>
<dbReference type="CDD" id="cd12797">
    <property type="entry name" value="M23_peptidase"/>
    <property type="match status" value="1"/>
</dbReference>
<dbReference type="PATRIC" id="fig|1121448.10.peg.2687"/>
<feature type="compositionally biased region" description="Low complexity" evidence="2">
    <location>
        <begin position="279"/>
        <end position="293"/>
    </location>
</feature>
<dbReference type="eggNOG" id="COG4942">
    <property type="taxonomic scope" value="Bacteria"/>
</dbReference>
<dbReference type="STRING" id="1121448.DGI_2727"/>
<dbReference type="KEGG" id="dgg:DGI_2727"/>
<dbReference type="Gene3D" id="2.70.70.10">
    <property type="entry name" value="Glucose Permease (Domain IIA)"/>
    <property type="match status" value="1"/>
</dbReference>
<dbReference type="Pfam" id="PF01551">
    <property type="entry name" value="Peptidase_M23"/>
    <property type="match status" value="1"/>
</dbReference>
<evidence type="ECO:0000313" key="4">
    <source>
        <dbReference type="EMBL" id="AGW14458.1"/>
    </source>
</evidence>
<organism evidence="4 5">
    <name type="scientific">Megalodesulfovibrio gigas (strain ATCC 19364 / DSM 1382 / NCIMB 9332 / VKM B-1759)</name>
    <name type="common">Desulfovibrio gigas</name>
    <dbReference type="NCBI Taxonomy" id="1121448"/>
    <lineage>
        <taxon>Bacteria</taxon>
        <taxon>Pseudomonadati</taxon>
        <taxon>Thermodesulfobacteriota</taxon>
        <taxon>Desulfovibrionia</taxon>
        <taxon>Desulfovibrionales</taxon>
        <taxon>Desulfovibrionaceae</taxon>
        <taxon>Megalodesulfovibrio</taxon>
    </lineage>
</organism>
<sequence>MRRVWAVLGGVLVVLLVAGVLAAAPAKPRAKPPAQSSAQAPAQVPAQAGPAPAEAQEKEQELARLTEEERALHKDLAKAADEIAALEKDMRAAETSLNKALDEEKRLRKQLDVLERKQEAVGRDLAALLGGLWPVHVQNLAHAGRNLDSWEEADRQFTWLARVYDVAAEGIVRLEELKAPMAEGLAAHQAVLEDARAQLKDVNAHKDELVSKKVAFDTRMAELRKDKRTAEEELRAILAAVKSVNYTLEQKLEPVPAPSVKAEEKQAKGPPREAPTPAPTTHAAKEPAAPAAKSTRLDISADLARLSVEKLKGRMPWPVAGGEVAKSFTPQANPPVRGMAMKVADGASVHAVAAGKVVHDDTLRGFGRVVILMHGDDYFSLYAYLAESKVRMGQELAMGDVVGVSGFYPEIKGPGLYFELRFHQKAINPETWLAARK</sequence>
<accession>T2GDS9</accession>
<dbReference type="GO" id="GO:0004222">
    <property type="term" value="F:metalloendopeptidase activity"/>
    <property type="evidence" value="ECO:0007669"/>
    <property type="project" value="TreeGrafter"/>
</dbReference>
<protein>
    <submittedName>
        <fullName evidence="4">Putative peptidase M23</fullName>
    </submittedName>
</protein>
<dbReference type="AlphaFoldDB" id="T2GDS9"/>
<feature type="compositionally biased region" description="Low complexity" evidence="2">
    <location>
        <begin position="28"/>
        <end position="54"/>
    </location>
</feature>
<dbReference type="HOGENOM" id="CLU_029425_4_0_7"/>
<dbReference type="InterPro" id="IPR011055">
    <property type="entry name" value="Dup_hybrid_motif"/>
</dbReference>
<proteinExistence type="predicted"/>
<dbReference type="PANTHER" id="PTHR21666">
    <property type="entry name" value="PEPTIDASE-RELATED"/>
    <property type="match status" value="1"/>
</dbReference>
<dbReference type="InterPro" id="IPR016047">
    <property type="entry name" value="M23ase_b-sheet_dom"/>
</dbReference>